<dbReference type="Proteomes" id="UP000179047">
    <property type="component" value="Unassembled WGS sequence"/>
</dbReference>
<reference evidence="3 4" key="1">
    <citation type="journal article" date="2016" name="Nat. Commun.">
        <title>Thousands of microbial genomes shed light on interconnected biogeochemical processes in an aquifer system.</title>
        <authorList>
            <person name="Anantharaman K."/>
            <person name="Brown C.T."/>
            <person name="Hug L.A."/>
            <person name="Sharon I."/>
            <person name="Castelle C.J."/>
            <person name="Probst A.J."/>
            <person name="Thomas B.C."/>
            <person name="Singh A."/>
            <person name="Wilkins M.J."/>
            <person name="Karaoz U."/>
            <person name="Brodie E.L."/>
            <person name="Williams K.H."/>
            <person name="Hubbard S.S."/>
            <person name="Banfield J.F."/>
        </authorList>
    </citation>
    <scope>NUCLEOTIDE SEQUENCE [LARGE SCALE GENOMIC DNA]</scope>
</reference>
<accession>A0A1F8GV52</accession>
<dbReference type="EMBL" id="MGKP01000008">
    <property type="protein sequence ID" value="OGN29312.1"/>
    <property type="molecule type" value="Genomic_DNA"/>
</dbReference>
<comment type="caution">
    <text evidence="3">The sequence shown here is derived from an EMBL/GenBank/DDBJ whole genome shotgun (WGS) entry which is preliminary data.</text>
</comment>
<dbReference type="InterPro" id="IPR013783">
    <property type="entry name" value="Ig-like_fold"/>
</dbReference>
<dbReference type="SUPFAM" id="SSF47090">
    <property type="entry name" value="PGBD-like"/>
    <property type="match status" value="1"/>
</dbReference>
<keyword evidence="1" id="KW-0732">Signal</keyword>
<dbReference type="InterPro" id="IPR002477">
    <property type="entry name" value="Peptidoglycan-bd-like"/>
</dbReference>
<dbReference type="InterPro" id="IPR014756">
    <property type="entry name" value="Ig_E-set"/>
</dbReference>
<dbReference type="Gene3D" id="1.10.101.10">
    <property type="entry name" value="PGBD-like superfamily/PGBD"/>
    <property type="match status" value="1"/>
</dbReference>
<feature type="domain" description="Peptidoglycan binding-like" evidence="2">
    <location>
        <begin position="87"/>
        <end position="149"/>
    </location>
</feature>
<evidence type="ECO:0000259" key="2">
    <source>
        <dbReference type="Pfam" id="PF01471"/>
    </source>
</evidence>
<evidence type="ECO:0000313" key="3">
    <source>
        <dbReference type="EMBL" id="OGN29312.1"/>
    </source>
</evidence>
<gene>
    <name evidence="3" type="ORF">A3A33_03800</name>
</gene>
<dbReference type="CDD" id="cd00102">
    <property type="entry name" value="IPT"/>
    <property type="match status" value="1"/>
</dbReference>
<dbReference type="InterPro" id="IPR036365">
    <property type="entry name" value="PGBD-like_sf"/>
</dbReference>
<dbReference type="Pfam" id="PF01471">
    <property type="entry name" value="PG_binding_1"/>
    <property type="match status" value="1"/>
</dbReference>
<sequence>MFNNKLLVAFGFLVAASGLYWMAEAQTAQQQLSYAQQGIVVASDTSGGLQIGLSESDAFAGGEGGAQLTTCPNVDFNVKSTLQMGSQGDEVTQLQQFLLGLYPAENPQDASDRVSGTFGPVTQTLVKQYQQDNGLSQSGKVDISTRNSMYDDLRPFCTPRIASIDPQRPQRNETVTITGSNFSTKNSAKIKISQTDNGGWPYNQNYTLSATSTDGTTLQFKIPANARALGKHDDRFTVRVVTNISASNKAWMYVYVAEYDQGRNVPQQTPVVSPTGGRSSNTCSALGTQRLCVANRNPACEWYNGACKLPSCGGLSVATGKDDKSTYKISCGNKPGSRWSLLGPTDDCGWTEGSTQKGCFYQFVNDNMNPPTANPTPKPIPTETTSAGFDRCTNDYRVKPSACNADSQCVWDYSTGGSGKCVTKGTEGAVPADIYCRTGFQFSIQKCNADPKCQYDWINQHCTAR</sequence>
<dbReference type="STRING" id="1802701.A3A33_03800"/>
<dbReference type="Gene3D" id="2.60.40.10">
    <property type="entry name" value="Immunoglobulins"/>
    <property type="match status" value="1"/>
</dbReference>
<proteinExistence type="predicted"/>
<dbReference type="SUPFAM" id="SSF81296">
    <property type="entry name" value="E set domains"/>
    <property type="match status" value="1"/>
</dbReference>
<feature type="signal peptide" evidence="1">
    <location>
        <begin position="1"/>
        <end position="23"/>
    </location>
</feature>
<feature type="chain" id="PRO_5009535688" description="Peptidoglycan binding-like domain-containing protein" evidence="1">
    <location>
        <begin position="24"/>
        <end position="465"/>
    </location>
</feature>
<dbReference type="InterPro" id="IPR036366">
    <property type="entry name" value="PGBDSf"/>
</dbReference>
<dbReference type="AlphaFoldDB" id="A0A1F8GV52"/>
<evidence type="ECO:0000313" key="4">
    <source>
        <dbReference type="Proteomes" id="UP000179047"/>
    </source>
</evidence>
<evidence type="ECO:0000256" key="1">
    <source>
        <dbReference type="SAM" id="SignalP"/>
    </source>
</evidence>
<organism evidence="3 4">
    <name type="scientific">Candidatus Yanofskybacteria bacterium RIFCSPLOWO2_01_FULL_49_25</name>
    <dbReference type="NCBI Taxonomy" id="1802701"/>
    <lineage>
        <taxon>Bacteria</taxon>
        <taxon>Candidatus Yanofskyibacteriota</taxon>
    </lineage>
</organism>
<name>A0A1F8GV52_9BACT</name>
<protein>
    <recommendedName>
        <fullName evidence="2">Peptidoglycan binding-like domain-containing protein</fullName>
    </recommendedName>
</protein>